<evidence type="ECO:0000256" key="1">
    <source>
        <dbReference type="ARBA" id="ARBA00022729"/>
    </source>
</evidence>
<reference evidence="5 6" key="1">
    <citation type="journal article" date="2017" name="Int. J. Syst. Evol. Microbiol.">
        <title>Pseudokineococcus basanitobsidens sp. nov., isolated from volcanic rock.</title>
        <authorList>
            <person name="Lee D.W."/>
            <person name="Park M.Y."/>
            <person name="Kim J.J."/>
            <person name="Kim B.S."/>
        </authorList>
    </citation>
    <scope>NUCLEOTIDE SEQUENCE [LARGE SCALE GENOMIC DNA]</scope>
    <source>
        <strain evidence="5 6">DSM 103726</strain>
    </source>
</reference>
<dbReference type="Gene3D" id="2.130.10.80">
    <property type="entry name" value="Galactose oxidase/kelch, beta-propeller"/>
    <property type="match status" value="1"/>
</dbReference>
<dbReference type="SUPFAM" id="SSF81296">
    <property type="entry name" value="E set domains"/>
    <property type="match status" value="1"/>
</dbReference>
<dbReference type="SUPFAM" id="SSF50965">
    <property type="entry name" value="Galactose oxidase, central domain"/>
    <property type="match status" value="1"/>
</dbReference>
<dbReference type="EMBL" id="JBBIAA010000015">
    <property type="protein sequence ID" value="MEJ5946042.1"/>
    <property type="molecule type" value="Genomic_DNA"/>
</dbReference>
<feature type="domain" description="Glyoxal oxidase N-terminal" evidence="3">
    <location>
        <begin position="418"/>
        <end position="729"/>
    </location>
</feature>
<evidence type="ECO:0000313" key="6">
    <source>
        <dbReference type="Proteomes" id="UP001387100"/>
    </source>
</evidence>
<evidence type="ECO:0000313" key="5">
    <source>
        <dbReference type="EMBL" id="MEJ5946042.1"/>
    </source>
</evidence>
<dbReference type="PANTHER" id="PTHR32208">
    <property type="entry name" value="SECRETED PROTEIN-RELATED"/>
    <property type="match status" value="1"/>
</dbReference>
<keyword evidence="6" id="KW-1185">Reference proteome</keyword>
<evidence type="ECO:0000256" key="2">
    <source>
        <dbReference type="SAM" id="SignalP"/>
    </source>
</evidence>
<evidence type="ECO:0000259" key="4">
    <source>
        <dbReference type="Pfam" id="PF09118"/>
    </source>
</evidence>
<keyword evidence="1 2" id="KW-0732">Signal</keyword>
<dbReference type="InterPro" id="IPR013783">
    <property type="entry name" value="Ig-like_fold"/>
</dbReference>
<dbReference type="RefSeq" id="WP_339575426.1">
    <property type="nucleotide sequence ID" value="NZ_JBBIAA010000015.1"/>
</dbReference>
<sequence length="842" mass="87877">MSAGRIRGRRAAACAGVLALVVAQLAAGAAPALAAAEAVVPNGTLEAGGAATFDCFSLNGWGTGTPTLTAVPGPDGGRAAQVRLKGRTQGDRKLMMTENATCAPGVVAGKVYSLTVTYRSSVPTTLTLFRRTAAGWTYWTDVTTAAVAPGWTDLRAVTPVVPEGTEQVSWGLSLARDGVVATDGYAMAVAATPGTPATDELVVGGGLEEGAAVPRCFQRAGWGQHTTTDGFSADTRTGTGRSWRTSISGYVSGDRKLLASEAAGCAPDVTPGLVYTASAWTKSSGTKGALTLFRHTAAGWSYWTDVADVPRSDTWVEVTASLPPVPEGTDRISLGVSLASNGTLLVDDLSLRPPAPPPPPQPVPPAAGDLAVTGRWTVRDVRMPVRGLHTTLLRDGRVLMIAGSGNDGPSFAAGAFKTVVWDPRADTFTPVATPVDLFCTGHVTLADGRVLVMGGTQAYPDTPGAANFEGLRQSFVFDPATDSFSRVGDAPEGHWYPTLTKLEDGDVWAAGGLREDSAGTVGTEMYDAAAGRWLGRGEVPQTYNYWGTYPHMFLLDDGRMFYSGGHTFGENVPGTGARLYDWRTAQMWDVPGLRDVRQRDQAASVLLPPAQDQKLMIIGGGHTEANLPGVSTVDVVDLSKDDPAYVPGPDLPGPGKLYVNALDLPDRTVLAANGATGNRAGDVMTAATYSPATGRWTRVAADPVGRNYHSSAVLLPDGRVAVFGSNPGDGSFEQRISVYEPPYLFKGPRPVVTRAPEAVTYGQVVDLGVTGTVAAVNLTSPGSATHQTDTNARLVDVPFTAEGTTLTARVPDNPALLPPGPYMLTILDTAGAVSTATWVTVR</sequence>
<name>A0ABU8RLQ8_9ACTN</name>
<dbReference type="InterPro" id="IPR015202">
    <property type="entry name" value="GO-like_E_set"/>
</dbReference>
<dbReference type="Gene3D" id="2.60.40.10">
    <property type="entry name" value="Immunoglobulins"/>
    <property type="match status" value="1"/>
</dbReference>
<evidence type="ECO:0000259" key="3">
    <source>
        <dbReference type="Pfam" id="PF07250"/>
    </source>
</evidence>
<dbReference type="PANTHER" id="PTHR32208:SF21">
    <property type="entry name" value="LOW QUALITY PROTEIN: ALDEHYDE OXIDASE GLOX-LIKE"/>
    <property type="match status" value="1"/>
</dbReference>
<protein>
    <submittedName>
        <fullName evidence="5">Galactose oxidase early set domain-containing protein</fullName>
    </submittedName>
</protein>
<accession>A0ABU8RLQ8</accession>
<feature type="chain" id="PRO_5046276672" evidence="2">
    <location>
        <begin position="35"/>
        <end position="842"/>
    </location>
</feature>
<gene>
    <name evidence="5" type="ORF">WDZ17_12140</name>
</gene>
<dbReference type="InterPro" id="IPR009880">
    <property type="entry name" value="Glyoxal_oxidase_N"/>
</dbReference>
<dbReference type="CDD" id="cd02851">
    <property type="entry name" value="E_set_GO_C"/>
    <property type="match status" value="1"/>
</dbReference>
<feature type="signal peptide" evidence="2">
    <location>
        <begin position="1"/>
        <end position="34"/>
    </location>
</feature>
<dbReference type="InterPro" id="IPR011043">
    <property type="entry name" value="Gal_Oxase/kelch_b-propeller"/>
</dbReference>
<comment type="caution">
    <text evidence="5">The sequence shown here is derived from an EMBL/GenBank/DDBJ whole genome shotgun (WGS) entry which is preliminary data.</text>
</comment>
<proteinExistence type="predicted"/>
<dbReference type="InterPro" id="IPR037293">
    <property type="entry name" value="Gal_Oxidase_central_sf"/>
</dbReference>
<organism evidence="5 6">
    <name type="scientific">Pseudokineococcus basanitobsidens</name>
    <dbReference type="NCBI Taxonomy" id="1926649"/>
    <lineage>
        <taxon>Bacteria</taxon>
        <taxon>Bacillati</taxon>
        <taxon>Actinomycetota</taxon>
        <taxon>Actinomycetes</taxon>
        <taxon>Kineosporiales</taxon>
        <taxon>Kineosporiaceae</taxon>
        <taxon>Pseudokineococcus</taxon>
    </lineage>
</organism>
<dbReference type="Gene3D" id="2.60.120.260">
    <property type="entry name" value="Galactose-binding domain-like"/>
    <property type="match status" value="1"/>
</dbReference>
<feature type="domain" description="Galactose oxidase-like Early set" evidence="4">
    <location>
        <begin position="749"/>
        <end position="841"/>
    </location>
</feature>
<dbReference type="Pfam" id="PF09118">
    <property type="entry name" value="GO-like_E_set"/>
    <property type="match status" value="1"/>
</dbReference>
<dbReference type="InterPro" id="IPR014756">
    <property type="entry name" value="Ig_E-set"/>
</dbReference>
<dbReference type="Proteomes" id="UP001387100">
    <property type="component" value="Unassembled WGS sequence"/>
</dbReference>
<dbReference type="Pfam" id="PF07250">
    <property type="entry name" value="Glyoxal_oxid_N"/>
    <property type="match status" value="1"/>
</dbReference>